<reference evidence="2 3" key="1">
    <citation type="submission" date="2020-03" db="EMBL/GenBank/DDBJ databases">
        <authorList>
            <person name="Wang L."/>
            <person name="He N."/>
            <person name="Li Y."/>
            <person name="Fang Y."/>
            <person name="Zhang F."/>
        </authorList>
    </citation>
    <scope>NUCLEOTIDE SEQUENCE [LARGE SCALE GENOMIC DNA]</scope>
    <source>
        <strain evidence="2 3">36D10-4-7</strain>
    </source>
</reference>
<dbReference type="EMBL" id="JAAVJH010000011">
    <property type="protein sequence ID" value="NJR79944.1"/>
    <property type="molecule type" value="Genomic_DNA"/>
</dbReference>
<organism evidence="2 3">
    <name type="scientific">Sphingomonas corticis</name>
    <dbReference type="NCBI Taxonomy" id="2722791"/>
    <lineage>
        <taxon>Bacteria</taxon>
        <taxon>Pseudomonadati</taxon>
        <taxon>Pseudomonadota</taxon>
        <taxon>Alphaproteobacteria</taxon>
        <taxon>Sphingomonadales</taxon>
        <taxon>Sphingomonadaceae</taxon>
        <taxon>Sphingomonas</taxon>
    </lineage>
</organism>
<keyword evidence="1" id="KW-0732">Signal</keyword>
<evidence type="ECO:0000313" key="2">
    <source>
        <dbReference type="EMBL" id="NJR79944.1"/>
    </source>
</evidence>
<evidence type="ECO:0000256" key="1">
    <source>
        <dbReference type="SAM" id="SignalP"/>
    </source>
</evidence>
<dbReference type="Gene3D" id="1.25.40.10">
    <property type="entry name" value="Tetratricopeptide repeat domain"/>
    <property type="match status" value="1"/>
</dbReference>
<name>A0ABX1CR43_9SPHN</name>
<dbReference type="InterPro" id="IPR011990">
    <property type="entry name" value="TPR-like_helical_dom_sf"/>
</dbReference>
<proteinExistence type="predicted"/>
<dbReference type="SUPFAM" id="SSF48452">
    <property type="entry name" value="TPR-like"/>
    <property type="match status" value="1"/>
</dbReference>
<keyword evidence="3" id="KW-1185">Reference proteome</keyword>
<comment type="caution">
    <text evidence="2">The sequence shown here is derived from an EMBL/GenBank/DDBJ whole genome shotgun (WGS) entry which is preliminary data.</text>
</comment>
<feature type="signal peptide" evidence="1">
    <location>
        <begin position="1"/>
        <end position="22"/>
    </location>
</feature>
<feature type="chain" id="PRO_5046836056" evidence="1">
    <location>
        <begin position="23"/>
        <end position="116"/>
    </location>
</feature>
<gene>
    <name evidence="2" type="ORF">HBH26_15260</name>
</gene>
<accession>A0ABX1CR43</accession>
<evidence type="ECO:0000313" key="3">
    <source>
        <dbReference type="Proteomes" id="UP000732399"/>
    </source>
</evidence>
<sequence>MRVTGWIMGGVAVAAMAVPATAQVRTGFTAISTGSLAEAERVLTRERAMFPQRPELMLNLAAVYARTDRAAQARALYADVLDREPVAMELANGSVETSHQLARRGLSQIDLSVAAR</sequence>
<dbReference type="Pfam" id="PF14559">
    <property type="entry name" value="TPR_19"/>
    <property type="match status" value="1"/>
</dbReference>
<protein>
    <submittedName>
        <fullName evidence="2">Tetratricopeptide repeat protein</fullName>
    </submittedName>
</protein>
<dbReference type="Proteomes" id="UP000732399">
    <property type="component" value="Unassembled WGS sequence"/>
</dbReference>